<dbReference type="Proteomes" id="UP000238157">
    <property type="component" value="Unassembled WGS sequence"/>
</dbReference>
<dbReference type="PANTHER" id="PTHR11731:SF193">
    <property type="entry name" value="DIPEPTIDYL PEPTIDASE 9"/>
    <property type="match status" value="1"/>
</dbReference>
<dbReference type="RefSeq" id="WP_106132101.1">
    <property type="nucleotide sequence ID" value="NZ_PVTR01000001.1"/>
</dbReference>
<dbReference type="Gene3D" id="2.140.10.30">
    <property type="entry name" value="Dipeptidylpeptidase IV, N-terminal domain"/>
    <property type="match status" value="1"/>
</dbReference>
<dbReference type="GO" id="GO:0008239">
    <property type="term" value="F:dipeptidyl-peptidase activity"/>
    <property type="evidence" value="ECO:0007669"/>
    <property type="project" value="TreeGrafter"/>
</dbReference>
<evidence type="ECO:0000259" key="3">
    <source>
        <dbReference type="Pfam" id="PF00930"/>
    </source>
</evidence>
<dbReference type="Pfam" id="PF00930">
    <property type="entry name" value="DPPIV_N"/>
    <property type="match status" value="1"/>
</dbReference>
<accession>A0A2T0WW39</accession>
<dbReference type="GO" id="GO:0006508">
    <property type="term" value="P:proteolysis"/>
    <property type="evidence" value="ECO:0007669"/>
    <property type="project" value="InterPro"/>
</dbReference>
<dbReference type="EMBL" id="PVTR01000001">
    <property type="protein sequence ID" value="PRY90901.1"/>
    <property type="molecule type" value="Genomic_DNA"/>
</dbReference>
<feature type="domain" description="Peptidase S9 prolyl oligopeptidase catalytic" evidence="2">
    <location>
        <begin position="543"/>
        <end position="736"/>
    </location>
</feature>
<protein>
    <submittedName>
        <fullName evidence="4">Prolyl oligopeptidase family protein</fullName>
    </submittedName>
</protein>
<evidence type="ECO:0000259" key="2">
    <source>
        <dbReference type="Pfam" id="PF00326"/>
    </source>
</evidence>
<dbReference type="SUPFAM" id="SSF82171">
    <property type="entry name" value="DPP6 N-terminal domain-like"/>
    <property type="match status" value="1"/>
</dbReference>
<proteinExistence type="predicted"/>
<dbReference type="InterPro" id="IPR029058">
    <property type="entry name" value="AB_hydrolase_fold"/>
</dbReference>
<feature type="chain" id="PRO_5015425712" evidence="1">
    <location>
        <begin position="20"/>
        <end position="755"/>
    </location>
</feature>
<feature type="domain" description="Dipeptidylpeptidase IV N-terminal" evidence="3">
    <location>
        <begin position="126"/>
        <end position="453"/>
    </location>
</feature>
<dbReference type="GO" id="GO:0008236">
    <property type="term" value="F:serine-type peptidase activity"/>
    <property type="evidence" value="ECO:0007669"/>
    <property type="project" value="InterPro"/>
</dbReference>
<comment type="caution">
    <text evidence="4">The sequence shown here is derived from an EMBL/GenBank/DDBJ whole genome shotgun (WGS) entry which is preliminary data.</text>
</comment>
<gene>
    <name evidence="4" type="ORF">CLW00_101576</name>
</gene>
<dbReference type="InterPro" id="IPR050278">
    <property type="entry name" value="Serine_Prot_S9B/DPPIV"/>
</dbReference>
<dbReference type="Pfam" id="PF00326">
    <property type="entry name" value="Peptidase_S9"/>
    <property type="match status" value="1"/>
</dbReference>
<keyword evidence="5" id="KW-1185">Reference proteome</keyword>
<dbReference type="SUPFAM" id="SSF53474">
    <property type="entry name" value="alpha/beta-Hydrolases"/>
    <property type="match status" value="1"/>
</dbReference>
<dbReference type="AlphaFoldDB" id="A0A2T0WW39"/>
<dbReference type="Gene3D" id="3.40.50.1820">
    <property type="entry name" value="alpha/beta hydrolase"/>
    <property type="match status" value="1"/>
</dbReference>
<name>A0A2T0WW39_9BACT</name>
<evidence type="ECO:0000256" key="1">
    <source>
        <dbReference type="SAM" id="SignalP"/>
    </source>
</evidence>
<keyword evidence="1" id="KW-0732">Signal</keyword>
<dbReference type="InterPro" id="IPR001375">
    <property type="entry name" value="Peptidase_S9_cat"/>
</dbReference>
<feature type="signal peptide" evidence="1">
    <location>
        <begin position="1"/>
        <end position="19"/>
    </location>
</feature>
<dbReference type="PANTHER" id="PTHR11731">
    <property type="entry name" value="PROTEASE FAMILY S9B,C DIPEPTIDYL-PEPTIDASE IV-RELATED"/>
    <property type="match status" value="1"/>
</dbReference>
<reference evidence="4 5" key="1">
    <citation type="submission" date="2018-03" db="EMBL/GenBank/DDBJ databases">
        <title>Genomic Encyclopedia of Archaeal and Bacterial Type Strains, Phase II (KMG-II): from individual species to whole genera.</title>
        <authorList>
            <person name="Goeker M."/>
        </authorList>
    </citation>
    <scope>NUCLEOTIDE SEQUENCE [LARGE SCALE GENOMIC DNA]</scope>
    <source>
        <strain evidence="4 5">DSM 27929</strain>
    </source>
</reference>
<dbReference type="InterPro" id="IPR002469">
    <property type="entry name" value="Peptidase_S9B_N"/>
</dbReference>
<sequence>MKALITLFFIVISFSSSFAQFPKERYEQAAYYLTNNLEKEIYHLEVSPNWIKGGTLFWHVSQTENGKRYFLSDTKRQTTQEFFDHQKLAALLTKQSGENVSSAKLPLDKMKVKDNDLIEFEWRNMSWKYHIAKNELTFIPKDNIESVPGVSPDGQWRAFTKEHNLYVENLISGDVNQLSFAGKKDFEYASSFGWSDLIKGEGGVRPEMLYVSWSPDSKKILTNVIDLRIAEKMYLLDFSQDDKFRPDLYAYYRGSPGDTTVVQVIPVLFDVEHKKEVLLTSLKRPHFMSMNLSWQKDSKSLRGMYFERGFKKVHFLEVGLDGTFKDLFSDEEDTFVNRDMLFYQFQNGDFIVSSEKSGWNHLYHYDKNGRLIRQLTNGDFVVSKIAGVQEENQLLFFEASGKENSRNPYFNHLYKVKLDGTGLALLTQEDAYHEISLAPDFSVFVDNYSKPNMSTISVLRSTKDGEILQEISKADISNLKKRNYKFPDPFTAIAKDGKTEIHGLYFIPSDFDPNQKYPVIDYTYTGPHTATTPKTFKSSILNHPQQMAELGFVVVMVDGLGTAGRGKVFHNHSYRNLGDGTTDHVLAIKQLAEKVNFIDINKVGIYGHSAGGYDAARAMLLHPEFYKVAVSSAGDHDHRMEKAWWPEMFMGYPVEDFYHEQSNVTNAHKLQGKLLIAHGAMDENVNPSASYKFAEALIKAGKDFDFFIWPSRNHNFGRAYGDYFTKKRWDYFIEHLMEEEPLRNYQPEALSKTNL</sequence>
<evidence type="ECO:0000313" key="4">
    <source>
        <dbReference type="EMBL" id="PRY90901.1"/>
    </source>
</evidence>
<organism evidence="4 5">
    <name type="scientific">Mongoliibacter ruber</name>
    <dbReference type="NCBI Taxonomy" id="1750599"/>
    <lineage>
        <taxon>Bacteria</taxon>
        <taxon>Pseudomonadati</taxon>
        <taxon>Bacteroidota</taxon>
        <taxon>Cytophagia</taxon>
        <taxon>Cytophagales</taxon>
        <taxon>Cyclobacteriaceae</taxon>
        <taxon>Mongoliibacter</taxon>
    </lineage>
</organism>
<dbReference type="OrthoDB" id="9812921at2"/>
<evidence type="ECO:0000313" key="5">
    <source>
        <dbReference type="Proteomes" id="UP000238157"/>
    </source>
</evidence>